<dbReference type="Gene3D" id="4.10.280.10">
    <property type="entry name" value="Helix-loop-helix DNA-binding domain"/>
    <property type="match status" value="1"/>
</dbReference>
<dbReference type="PANTHER" id="PTHR46062">
    <property type="entry name" value="STEROL REGULATORY ELEMENT-BINDING PROTEIN"/>
    <property type="match status" value="1"/>
</dbReference>
<dbReference type="GO" id="GO:0000978">
    <property type="term" value="F:RNA polymerase II cis-regulatory region sequence-specific DNA binding"/>
    <property type="evidence" value="ECO:0007669"/>
    <property type="project" value="TreeGrafter"/>
</dbReference>
<comment type="subcellular location">
    <subcellularLocation>
        <location evidence="3">Cytoplasmic vesicle</location>
        <location evidence="3">COPII-coated vesicle membrane</location>
        <topology evidence="3">Multi-pass membrane protein</topology>
    </subcellularLocation>
    <subcellularLocation>
        <location evidence="2">Endoplasmic reticulum membrane</location>
        <topology evidence="2">Multi-pass membrane protein</topology>
    </subcellularLocation>
    <subcellularLocation>
        <location evidence="1">Nucleus</location>
    </subcellularLocation>
</comment>
<feature type="domain" description="BHLH" evidence="14">
    <location>
        <begin position="236"/>
        <end position="286"/>
    </location>
</feature>
<evidence type="ECO:0000256" key="7">
    <source>
        <dbReference type="ARBA" id="ARBA00023015"/>
    </source>
</evidence>
<evidence type="ECO:0000256" key="2">
    <source>
        <dbReference type="ARBA" id="ARBA00004477"/>
    </source>
</evidence>
<name>H2ZI41_CIOSA</name>
<dbReference type="STRING" id="51511.ENSCSAVP00000017257"/>
<evidence type="ECO:0000256" key="8">
    <source>
        <dbReference type="ARBA" id="ARBA00023125"/>
    </source>
</evidence>
<sequence length="734" mass="82127">SLNLDQFTDALMADGDEILQNNWMADIDEILQGMANEKQAELELGNSEVSTSGRQSLHDLLNAPVKPTLVTERLSCHNATHNEHKFSFPIPASPPDVKPTTLLTPPPVQPQVNVPKATVSPFICQTSIQQSVSPTPQLAQPLTTPKSQTNLPQISLVSALQQNPQLCEQLQQQLIQQRFEPEQPSNDASPQPLQGLLNSNTIITPVRLENKFPIQRLPSSQKTEPKATPKRSSHNAIEKPIQLFITSRRSSINDKIIELKDLLIGVDAKLNKAAVLKKAIDYINFLTNNRLRAENHLLRKHLASNEKLTVRDLVNNDLNIVDAEFGGDFPMSMATPPHSDPDSPGGNSILTDGEVPSPQFMDEYIAGTEAQVKMGLLDRSRAGLCVFMITCLMINPANLLLQTFYGGGGGRSILGIDMDTLAPPNGWWDWMFPTLLTWIVNGTISIAVLWRLLVSGEPVSEEGSKSAAGYWRHRKQAQLDLEKGDYDSAHSHLSESLAAIGRPIPESRLDIWCAVMWNWFRLFLGVMQIGPWMTRMRSLSTRNSARNAAHVYHKLDQLQMLGHIKRGRLHGMYYTLSAINMCEVAGWDTTPPSTAKCCQVITAHEKDPLKWITTEHGRRFLVNEATIKPQLNDDINFMMVVNKNDPISWVSLGFRMKMLHEALFTLIDPLDELTQPPTQEALEYLQLIGDCNEDVTHLDPRFDPHCKFWSSVAMVAAHWMVADDDAQLSQFIER</sequence>
<dbReference type="GO" id="GO:0012507">
    <property type="term" value="C:ER to Golgi transport vesicle membrane"/>
    <property type="evidence" value="ECO:0007669"/>
    <property type="project" value="UniProtKB-SubCell"/>
</dbReference>
<keyword evidence="11" id="KW-0539">Nucleus</keyword>
<dbReference type="SUPFAM" id="SSF47459">
    <property type="entry name" value="HLH, helix-loop-helix DNA-binding domain"/>
    <property type="match status" value="1"/>
</dbReference>
<evidence type="ECO:0000313" key="15">
    <source>
        <dbReference type="Ensembl" id="ENSCSAVP00000017257.1"/>
    </source>
</evidence>
<dbReference type="PROSITE" id="PS50888">
    <property type="entry name" value="BHLH"/>
    <property type="match status" value="1"/>
</dbReference>
<evidence type="ECO:0000256" key="11">
    <source>
        <dbReference type="ARBA" id="ARBA00023242"/>
    </source>
</evidence>
<reference evidence="16" key="1">
    <citation type="submission" date="2003-08" db="EMBL/GenBank/DDBJ databases">
        <authorList>
            <person name="Birren B."/>
            <person name="Nusbaum C."/>
            <person name="Abebe A."/>
            <person name="Abouelleil A."/>
            <person name="Adekoya E."/>
            <person name="Ait-zahra M."/>
            <person name="Allen N."/>
            <person name="Allen T."/>
            <person name="An P."/>
            <person name="Anderson M."/>
            <person name="Anderson S."/>
            <person name="Arachchi H."/>
            <person name="Armbruster J."/>
            <person name="Bachantsang P."/>
            <person name="Baldwin J."/>
            <person name="Barry A."/>
            <person name="Bayul T."/>
            <person name="Blitshsteyn B."/>
            <person name="Bloom T."/>
            <person name="Blye J."/>
            <person name="Boguslavskiy L."/>
            <person name="Borowsky M."/>
            <person name="Boukhgalter B."/>
            <person name="Brunache A."/>
            <person name="Butler J."/>
            <person name="Calixte N."/>
            <person name="Calvo S."/>
            <person name="Camarata J."/>
            <person name="Campo K."/>
            <person name="Chang J."/>
            <person name="Cheshatsang Y."/>
            <person name="Citroen M."/>
            <person name="Collymore A."/>
            <person name="Considine T."/>
            <person name="Cook A."/>
            <person name="Cooke P."/>
            <person name="Corum B."/>
            <person name="Cuomo C."/>
            <person name="David R."/>
            <person name="Dawoe T."/>
            <person name="Degray S."/>
            <person name="Dodge S."/>
            <person name="Dooley K."/>
            <person name="Dorje P."/>
            <person name="Dorjee K."/>
            <person name="Dorris L."/>
            <person name="Duffey N."/>
            <person name="Dupes A."/>
            <person name="Elkins T."/>
            <person name="Engels R."/>
            <person name="Erickson J."/>
            <person name="Farina A."/>
            <person name="Faro S."/>
            <person name="Ferreira P."/>
            <person name="Fischer H."/>
            <person name="Fitzgerald M."/>
            <person name="Foley K."/>
            <person name="Gage D."/>
            <person name="Galagan J."/>
            <person name="Gearin G."/>
            <person name="Gnerre S."/>
            <person name="Gnirke A."/>
            <person name="Goyette A."/>
            <person name="Graham J."/>
            <person name="Grandbois E."/>
            <person name="Gyaltsen K."/>
            <person name="Hafez N."/>
            <person name="Hagopian D."/>
            <person name="Hagos B."/>
            <person name="Hall J."/>
            <person name="Hatcher B."/>
            <person name="Heller A."/>
            <person name="Higgins H."/>
            <person name="Honan T."/>
            <person name="Horn A."/>
            <person name="Houde N."/>
            <person name="Hughes L."/>
            <person name="Hulme W."/>
            <person name="Husby E."/>
            <person name="Iliev I."/>
            <person name="Jaffe D."/>
            <person name="Jones C."/>
            <person name="Kamal M."/>
            <person name="Kamat A."/>
            <person name="Kamvysselis M."/>
            <person name="Karlsson E."/>
            <person name="Kells C."/>
            <person name="Kieu A."/>
            <person name="Kisner P."/>
            <person name="Kodira C."/>
            <person name="Kulbokas E."/>
            <person name="Labutti K."/>
            <person name="Lama D."/>
            <person name="Landers T."/>
            <person name="Leger J."/>
            <person name="Levine S."/>
            <person name="Lewis D."/>
            <person name="Lewis T."/>
            <person name="Lindblad-toh K."/>
            <person name="Liu X."/>
            <person name="Lokyitsang T."/>
            <person name="Lokyitsang Y."/>
            <person name="Lucien O."/>
            <person name="Lui A."/>
            <person name="Ma L.J."/>
            <person name="Mabbitt R."/>
            <person name="Macdonald J."/>
            <person name="Maclean C."/>
            <person name="Major J."/>
            <person name="Manning J."/>
            <person name="Marabella R."/>
            <person name="Maru K."/>
            <person name="Matthews C."/>
            <person name="Mauceli E."/>
            <person name="Mccarthy M."/>
            <person name="Mcdonough S."/>
            <person name="Mcghee T."/>
            <person name="Meldrim J."/>
            <person name="Meneus L."/>
            <person name="Mesirov J."/>
            <person name="Mihalev A."/>
            <person name="Mihova T."/>
            <person name="Mikkelsen T."/>
            <person name="Mlenga V."/>
            <person name="Moru K."/>
            <person name="Mozes J."/>
            <person name="Mulrain L."/>
            <person name="Munson G."/>
            <person name="Naylor J."/>
            <person name="Newes C."/>
            <person name="Nguyen C."/>
            <person name="Nguyen N."/>
            <person name="Nguyen T."/>
            <person name="Nicol R."/>
            <person name="Nielsen C."/>
            <person name="Nizzari M."/>
            <person name="Norbu C."/>
            <person name="Norbu N."/>
            <person name="O'donnell P."/>
            <person name="Okoawo O."/>
            <person name="O'leary S."/>
            <person name="Omotosho B."/>
            <person name="O'neill K."/>
            <person name="Osman S."/>
            <person name="Parker S."/>
            <person name="Perrin D."/>
            <person name="Phunkhang P."/>
            <person name="Piqani B."/>
            <person name="Purcell S."/>
            <person name="Rachupka T."/>
            <person name="Ramasamy U."/>
            <person name="Rameau R."/>
            <person name="Ray V."/>
            <person name="Raymond C."/>
            <person name="Retta R."/>
            <person name="Richardson S."/>
            <person name="Rise C."/>
            <person name="Rodriguez J."/>
            <person name="Rogers J."/>
            <person name="Rogov P."/>
            <person name="Rutman M."/>
            <person name="Schupbach R."/>
            <person name="Seaman C."/>
            <person name="Settipalli S."/>
            <person name="Sharpe T."/>
            <person name="Sheridan J."/>
            <person name="Sherpa N."/>
            <person name="Shi J."/>
            <person name="Smirnov S."/>
            <person name="Smith C."/>
            <person name="Sougnez C."/>
            <person name="Spencer B."/>
            <person name="Stalker J."/>
            <person name="Stange-thomann N."/>
            <person name="Stavropoulos S."/>
            <person name="Stetson K."/>
            <person name="Stone C."/>
            <person name="Stone S."/>
            <person name="Stubbs M."/>
            <person name="Talamas J."/>
            <person name="Tchuinga P."/>
            <person name="Tenzing P."/>
            <person name="Tesfaye S."/>
            <person name="Theodore J."/>
            <person name="Thoulutsang Y."/>
            <person name="Topham K."/>
            <person name="Towey S."/>
            <person name="Tsamla T."/>
            <person name="Tsomo N."/>
            <person name="Vallee D."/>
            <person name="Vassiliev H."/>
            <person name="Venkataraman V."/>
            <person name="Vinson J."/>
            <person name="Vo A."/>
            <person name="Wade C."/>
            <person name="Wang S."/>
            <person name="Wangchuk T."/>
            <person name="Wangdi T."/>
            <person name="Whittaker C."/>
            <person name="Wilkinson J."/>
            <person name="Wu Y."/>
            <person name="Wyman D."/>
            <person name="Yadav S."/>
            <person name="Yang S."/>
            <person name="Yang X."/>
            <person name="Yeager S."/>
            <person name="Yee E."/>
            <person name="Young G."/>
            <person name="Zainoun J."/>
            <person name="Zembeck L."/>
            <person name="Zimmer A."/>
            <person name="Zody M."/>
            <person name="Lander E."/>
        </authorList>
    </citation>
    <scope>NUCLEOTIDE SEQUENCE [LARGE SCALE GENOMIC DNA]</scope>
</reference>
<dbReference type="eggNOG" id="KOG2588">
    <property type="taxonomic scope" value="Eukaryota"/>
</dbReference>
<evidence type="ECO:0000256" key="1">
    <source>
        <dbReference type="ARBA" id="ARBA00004123"/>
    </source>
</evidence>
<organism evidence="15 16">
    <name type="scientific">Ciona savignyi</name>
    <name type="common">Pacific transparent sea squirt</name>
    <dbReference type="NCBI Taxonomy" id="51511"/>
    <lineage>
        <taxon>Eukaryota</taxon>
        <taxon>Metazoa</taxon>
        <taxon>Chordata</taxon>
        <taxon>Tunicata</taxon>
        <taxon>Ascidiacea</taxon>
        <taxon>Phlebobranchia</taxon>
        <taxon>Cionidae</taxon>
        <taxon>Ciona</taxon>
    </lineage>
</organism>
<comment type="similarity">
    <text evidence="12">Belongs to the SREBP family.</text>
</comment>
<dbReference type="GeneTree" id="ENSGT00940000174327"/>
<reference evidence="15" key="3">
    <citation type="submission" date="2025-09" db="UniProtKB">
        <authorList>
            <consortium name="Ensembl"/>
        </authorList>
    </citation>
    <scope>IDENTIFICATION</scope>
</reference>
<dbReference type="InParanoid" id="H2ZI41"/>
<dbReference type="CDD" id="cd11394">
    <property type="entry name" value="bHLHzip_SREBP"/>
    <property type="match status" value="1"/>
</dbReference>
<accession>H2ZI41</accession>
<evidence type="ECO:0000256" key="5">
    <source>
        <dbReference type="ARBA" id="ARBA00022824"/>
    </source>
</evidence>
<keyword evidence="4" id="KW-0812">Transmembrane</keyword>
<evidence type="ECO:0000256" key="6">
    <source>
        <dbReference type="ARBA" id="ARBA00022989"/>
    </source>
</evidence>
<dbReference type="InterPro" id="IPR036638">
    <property type="entry name" value="HLH_DNA-bd_sf"/>
</dbReference>
<dbReference type="GO" id="GO:0005789">
    <property type="term" value="C:endoplasmic reticulum membrane"/>
    <property type="evidence" value="ECO:0007669"/>
    <property type="project" value="UniProtKB-SubCell"/>
</dbReference>
<reference evidence="15" key="2">
    <citation type="submission" date="2025-08" db="UniProtKB">
        <authorList>
            <consortium name="Ensembl"/>
        </authorList>
    </citation>
    <scope>IDENTIFICATION</scope>
</reference>
<dbReference type="InterPro" id="IPR011598">
    <property type="entry name" value="bHLH_dom"/>
</dbReference>
<feature type="region of interest" description="Disordered" evidence="13">
    <location>
        <begin position="214"/>
        <end position="235"/>
    </location>
</feature>
<keyword evidence="7" id="KW-0805">Transcription regulation</keyword>
<evidence type="ECO:0000256" key="3">
    <source>
        <dbReference type="ARBA" id="ARBA00004557"/>
    </source>
</evidence>
<evidence type="ECO:0000256" key="10">
    <source>
        <dbReference type="ARBA" id="ARBA00023163"/>
    </source>
</evidence>
<keyword evidence="10" id="KW-0804">Transcription</keyword>
<evidence type="ECO:0000259" key="14">
    <source>
        <dbReference type="PROSITE" id="PS50888"/>
    </source>
</evidence>
<dbReference type="Proteomes" id="UP000007875">
    <property type="component" value="Unassembled WGS sequence"/>
</dbReference>
<dbReference type="PANTHER" id="PTHR46062:SF1">
    <property type="entry name" value="LP12374P"/>
    <property type="match status" value="1"/>
</dbReference>
<dbReference type="GO" id="GO:0046983">
    <property type="term" value="F:protein dimerization activity"/>
    <property type="evidence" value="ECO:0007669"/>
    <property type="project" value="InterPro"/>
</dbReference>
<keyword evidence="16" id="KW-1185">Reference proteome</keyword>
<keyword evidence="6" id="KW-1133">Transmembrane helix</keyword>
<dbReference type="GO" id="GO:0000981">
    <property type="term" value="F:DNA-binding transcription factor activity, RNA polymerase II-specific"/>
    <property type="evidence" value="ECO:0007669"/>
    <property type="project" value="TreeGrafter"/>
</dbReference>
<feature type="region of interest" description="Disordered" evidence="13">
    <location>
        <begin position="333"/>
        <end position="352"/>
    </location>
</feature>
<dbReference type="AlphaFoldDB" id="H2ZI41"/>
<keyword evidence="9" id="KW-0472">Membrane</keyword>
<dbReference type="GO" id="GO:0005634">
    <property type="term" value="C:nucleus"/>
    <property type="evidence" value="ECO:0007669"/>
    <property type="project" value="UniProtKB-SubCell"/>
</dbReference>
<evidence type="ECO:0000256" key="4">
    <source>
        <dbReference type="ARBA" id="ARBA00022692"/>
    </source>
</evidence>
<dbReference type="HOGENOM" id="CLU_377943_0_0_1"/>
<dbReference type="OMA" id="LEWWASV"/>
<proteinExistence type="inferred from homology"/>
<keyword evidence="8" id="KW-0238">DNA-binding</keyword>
<dbReference type="Ensembl" id="ENSCSAVT00000017445.1">
    <property type="protein sequence ID" value="ENSCSAVP00000017257.1"/>
    <property type="gene ID" value="ENSCSAVG00000010155.1"/>
</dbReference>
<keyword evidence="5" id="KW-0256">Endoplasmic reticulum</keyword>
<dbReference type="SMART" id="SM00353">
    <property type="entry name" value="HLH"/>
    <property type="match status" value="1"/>
</dbReference>
<dbReference type="Pfam" id="PF00010">
    <property type="entry name" value="HLH"/>
    <property type="match status" value="1"/>
</dbReference>
<evidence type="ECO:0000313" key="16">
    <source>
        <dbReference type="Proteomes" id="UP000007875"/>
    </source>
</evidence>
<protein>
    <recommendedName>
        <fullName evidence="14">BHLH domain-containing protein</fullName>
    </recommendedName>
</protein>
<evidence type="ECO:0000256" key="12">
    <source>
        <dbReference type="ARBA" id="ARBA00038460"/>
    </source>
</evidence>
<evidence type="ECO:0000256" key="13">
    <source>
        <dbReference type="SAM" id="MobiDB-lite"/>
    </source>
</evidence>
<evidence type="ECO:0000256" key="9">
    <source>
        <dbReference type="ARBA" id="ARBA00023136"/>
    </source>
</evidence>